<dbReference type="Gene3D" id="3.10.20.310">
    <property type="entry name" value="membrane protein fhac"/>
    <property type="match status" value="1"/>
</dbReference>
<sequence length="437" mass="46630">MSLQKKLSLLSLSACFVVAPAFAQTWVCKRVEFKNPGTFSQAQLEAAAGLHPGMSFTVQSLTDAAQKLADTGFFDNVTAGVTGTPTNRGAEFVLKPTDVSQYLPLGFENLVWLTPEEVQAAIRAKLPLYNGRLMEGSTQLDDVDVALVAALAAKGVQAKVVHDTAEPTLVHPVRVVEYRVSKPQLTVENVKLGGVTTALVPLLQKSVNATAHKPYNAGLGGDVTSEVILLPLRDAGYAKASLSDVSLEPPTAVGNHMGVVLHATLAAGDVYKIGAVNFAGTPLMSSEDFAKGVKLHAGDVASEKLLRESLKPLDDAYRSKGYMDVVIVATPTFDEAAKTVSYAVAVTPGEVYKLNKANTDGLDPKAQADFDKYFKVKQGDAFDSVYVSGFIKNNTAIASLAPYTGTWKTIAYPATHTVDVYLSFFQSGRKVQTITVR</sequence>
<evidence type="ECO:0000313" key="5">
    <source>
        <dbReference type="EMBL" id="MFC6646578.1"/>
    </source>
</evidence>
<comment type="caution">
    <text evidence="5">The sequence shown here is derived from an EMBL/GenBank/DDBJ whole genome shotgun (WGS) entry which is preliminary data.</text>
</comment>
<dbReference type="Pfam" id="PF07244">
    <property type="entry name" value="POTRA"/>
    <property type="match status" value="1"/>
</dbReference>
<keyword evidence="6" id="KW-1185">Reference proteome</keyword>
<feature type="signal peptide" evidence="3">
    <location>
        <begin position="1"/>
        <end position="23"/>
    </location>
</feature>
<dbReference type="PROSITE" id="PS51779">
    <property type="entry name" value="POTRA"/>
    <property type="match status" value="1"/>
</dbReference>
<keyword evidence="2" id="KW-0472">Membrane</keyword>
<gene>
    <name evidence="5" type="ORF">ACFQBQ_13480</name>
</gene>
<dbReference type="Proteomes" id="UP001596391">
    <property type="component" value="Unassembled WGS sequence"/>
</dbReference>
<reference evidence="6" key="1">
    <citation type="journal article" date="2019" name="Int. J. Syst. Evol. Microbiol.">
        <title>The Global Catalogue of Microorganisms (GCM) 10K type strain sequencing project: providing services to taxonomists for standard genome sequencing and annotation.</title>
        <authorList>
            <consortium name="The Broad Institute Genomics Platform"/>
            <consortium name="The Broad Institute Genome Sequencing Center for Infectious Disease"/>
            <person name="Wu L."/>
            <person name="Ma J."/>
        </authorList>
    </citation>
    <scope>NUCLEOTIDE SEQUENCE [LARGE SCALE GENOMIC DNA]</scope>
    <source>
        <strain evidence="6">CGMCC 1.16026</strain>
    </source>
</reference>
<protein>
    <submittedName>
        <fullName evidence="5">POTRA domain-containing protein</fullName>
    </submittedName>
</protein>
<dbReference type="RefSeq" id="WP_263370235.1">
    <property type="nucleotide sequence ID" value="NZ_JAGSYD010000001.1"/>
</dbReference>
<evidence type="ECO:0000313" key="6">
    <source>
        <dbReference type="Proteomes" id="UP001596391"/>
    </source>
</evidence>
<dbReference type="EMBL" id="JBHSWI010000001">
    <property type="protein sequence ID" value="MFC6646578.1"/>
    <property type="molecule type" value="Genomic_DNA"/>
</dbReference>
<name>A0ABW1ZC12_9BACT</name>
<dbReference type="InterPro" id="IPR034746">
    <property type="entry name" value="POTRA"/>
</dbReference>
<evidence type="ECO:0000256" key="2">
    <source>
        <dbReference type="ARBA" id="ARBA00023136"/>
    </source>
</evidence>
<comment type="subcellular location">
    <subcellularLocation>
        <location evidence="1">Membrane</location>
    </subcellularLocation>
</comment>
<evidence type="ECO:0000256" key="3">
    <source>
        <dbReference type="SAM" id="SignalP"/>
    </source>
</evidence>
<evidence type="ECO:0000256" key="1">
    <source>
        <dbReference type="ARBA" id="ARBA00004370"/>
    </source>
</evidence>
<feature type="chain" id="PRO_5046242926" evidence="3">
    <location>
        <begin position="24"/>
        <end position="437"/>
    </location>
</feature>
<evidence type="ECO:0000259" key="4">
    <source>
        <dbReference type="PROSITE" id="PS51779"/>
    </source>
</evidence>
<feature type="domain" description="POTRA" evidence="4">
    <location>
        <begin position="271"/>
        <end position="349"/>
    </location>
</feature>
<accession>A0ABW1ZC12</accession>
<organism evidence="5 6">
    <name type="scientific">Granulicella cerasi</name>
    <dbReference type="NCBI Taxonomy" id="741063"/>
    <lineage>
        <taxon>Bacteria</taxon>
        <taxon>Pseudomonadati</taxon>
        <taxon>Acidobacteriota</taxon>
        <taxon>Terriglobia</taxon>
        <taxon>Terriglobales</taxon>
        <taxon>Acidobacteriaceae</taxon>
        <taxon>Granulicella</taxon>
    </lineage>
</organism>
<dbReference type="InterPro" id="IPR010827">
    <property type="entry name" value="BamA/TamA_POTRA"/>
</dbReference>
<proteinExistence type="predicted"/>
<keyword evidence="3" id="KW-0732">Signal</keyword>